<protein>
    <submittedName>
        <fullName evidence="1">Uncharacterized protein</fullName>
    </submittedName>
</protein>
<evidence type="ECO:0000313" key="1">
    <source>
        <dbReference type="EMBL" id="KAJ4723618.1"/>
    </source>
</evidence>
<gene>
    <name evidence="1" type="ORF">OWV82_006964</name>
</gene>
<name>A0ACC1YJB3_MELAZ</name>
<proteinExistence type="predicted"/>
<dbReference type="Proteomes" id="UP001164539">
    <property type="component" value="Chromosome 3"/>
</dbReference>
<sequence length="128" mass="14404">MKSETHGKNFSPISSTQDSRSQSFTFILFSSLSIGLLILLLPHQSVDGNLVPALIFAEHQYLFNVLVISVMVSFATASSGLLIGDNPRHATISRWLWVNEDGTDSFVFQVWKKDSVRRFVLGRVMWKS</sequence>
<dbReference type="EMBL" id="CM051396">
    <property type="protein sequence ID" value="KAJ4723618.1"/>
    <property type="molecule type" value="Genomic_DNA"/>
</dbReference>
<comment type="caution">
    <text evidence="1">The sequence shown here is derived from an EMBL/GenBank/DDBJ whole genome shotgun (WGS) entry which is preliminary data.</text>
</comment>
<keyword evidence="2" id="KW-1185">Reference proteome</keyword>
<organism evidence="1 2">
    <name type="scientific">Melia azedarach</name>
    <name type="common">Chinaberry tree</name>
    <dbReference type="NCBI Taxonomy" id="155640"/>
    <lineage>
        <taxon>Eukaryota</taxon>
        <taxon>Viridiplantae</taxon>
        <taxon>Streptophyta</taxon>
        <taxon>Embryophyta</taxon>
        <taxon>Tracheophyta</taxon>
        <taxon>Spermatophyta</taxon>
        <taxon>Magnoliopsida</taxon>
        <taxon>eudicotyledons</taxon>
        <taxon>Gunneridae</taxon>
        <taxon>Pentapetalae</taxon>
        <taxon>rosids</taxon>
        <taxon>malvids</taxon>
        <taxon>Sapindales</taxon>
        <taxon>Meliaceae</taxon>
        <taxon>Melia</taxon>
    </lineage>
</organism>
<accession>A0ACC1YJB3</accession>
<evidence type="ECO:0000313" key="2">
    <source>
        <dbReference type="Proteomes" id="UP001164539"/>
    </source>
</evidence>
<reference evidence="1 2" key="1">
    <citation type="journal article" date="2023" name="Science">
        <title>Complex scaffold remodeling in plant triterpene biosynthesis.</title>
        <authorList>
            <person name="De La Pena R."/>
            <person name="Hodgson H."/>
            <person name="Liu J.C."/>
            <person name="Stephenson M.J."/>
            <person name="Martin A.C."/>
            <person name="Owen C."/>
            <person name="Harkess A."/>
            <person name="Leebens-Mack J."/>
            <person name="Jimenez L.E."/>
            <person name="Osbourn A."/>
            <person name="Sattely E.S."/>
        </authorList>
    </citation>
    <scope>NUCLEOTIDE SEQUENCE [LARGE SCALE GENOMIC DNA]</scope>
    <source>
        <strain evidence="2">cv. JPN11</strain>
        <tissue evidence="1">Leaf</tissue>
    </source>
</reference>